<evidence type="ECO:0008006" key="4">
    <source>
        <dbReference type="Google" id="ProtNLM"/>
    </source>
</evidence>
<dbReference type="AlphaFoldDB" id="M0BVB0"/>
<organism evidence="2 3">
    <name type="scientific">Halovivax asiaticus JCM 14624</name>
    <dbReference type="NCBI Taxonomy" id="1227490"/>
    <lineage>
        <taxon>Archaea</taxon>
        <taxon>Methanobacteriati</taxon>
        <taxon>Methanobacteriota</taxon>
        <taxon>Stenosarchaea group</taxon>
        <taxon>Halobacteria</taxon>
        <taxon>Halobacteriales</taxon>
        <taxon>Natrialbaceae</taxon>
        <taxon>Halovivax</taxon>
    </lineage>
</organism>
<dbReference type="SUPFAM" id="SSF51126">
    <property type="entry name" value="Pectin lyase-like"/>
    <property type="match status" value="1"/>
</dbReference>
<keyword evidence="3" id="KW-1185">Reference proteome</keyword>
<proteinExistence type="predicted"/>
<protein>
    <recommendedName>
        <fullName evidence="4">Right handed beta helix domain-containing protein</fullName>
    </recommendedName>
</protein>
<comment type="caution">
    <text evidence="2">The sequence shown here is derived from an EMBL/GenBank/DDBJ whole genome shotgun (WGS) entry which is preliminary data.</text>
</comment>
<dbReference type="PROSITE" id="PS51318">
    <property type="entry name" value="TAT"/>
    <property type="match status" value="1"/>
</dbReference>
<gene>
    <name evidence="2" type="ORF">C479_00530</name>
</gene>
<sequence>MTDYPRSHESPEPDTDAKSRLTRRSFVGTVAAGVTAAATGVAGSAAADDSEYDTVTLAAGERKTVTVGDGETLENVLYDCTAPDTHVTISAMGTDWTVRNIGVQGRVDRKEAVFGVADTGGNTSTIENVYLGDGASDGHRIGLGIWVAPDHSGHLDIDGVNIQEMGDNSFYCSAPGSKGGGTVDIRNSYSANSWVSHFRLAEGTVENCVAVNDEQHKDGRGVWAWSPGSVEVRDCNLVMNGRHYAVACGANGSGSTVELSNTAFSTDYHGGLKEVDGGTIDVVDEADRRPEDVCPESCPESPTEAAAGQ</sequence>
<reference evidence="2 3" key="1">
    <citation type="journal article" date="2014" name="PLoS Genet.">
        <title>Phylogenetically driven sequencing of extremely halophilic archaea reveals strategies for static and dynamic osmo-response.</title>
        <authorList>
            <person name="Becker E.A."/>
            <person name="Seitzer P.M."/>
            <person name="Tritt A."/>
            <person name="Larsen D."/>
            <person name="Krusor M."/>
            <person name="Yao A.I."/>
            <person name="Wu D."/>
            <person name="Madern D."/>
            <person name="Eisen J.A."/>
            <person name="Darling A.E."/>
            <person name="Facciotti M.T."/>
        </authorList>
    </citation>
    <scope>NUCLEOTIDE SEQUENCE [LARGE SCALE GENOMIC DNA]</scope>
    <source>
        <strain evidence="2 3">JCM 14624</strain>
    </source>
</reference>
<dbReference type="InterPro" id="IPR006311">
    <property type="entry name" value="TAT_signal"/>
</dbReference>
<name>M0BVB0_9EURY</name>
<feature type="region of interest" description="Disordered" evidence="1">
    <location>
        <begin position="287"/>
        <end position="309"/>
    </location>
</feature>
<dbReference type="RefSeq" id="WP_007696325.1">
    <property type="nucleotide sequence ID" value="NZ_AOIQ01000002.1"/>
</dbReference>
<evidence type="ECO:0000313" key="2">
    <source>
        <dbReference type="EMBL" id="ELZ14348.1"/>
    </source>
</evidence>
<evidence type="ECO:0000313" key="3">
    <source>
        <dbReference type="Proteomes" id="UP000011560"/>
    </source>
</evidence>
<evidence type="ECO:0000256" key="1">
    <source>
        <dbReference type="SAM" id="MobiDB-lite"/>
    </source>
</evidence>
<dbReference type="EMBL" id="AOIQ01000002">
    <property type="protein sequence ID" value="ELZ14348.1"/>
    <property type="molecule type" value="Genomic_DNA"/>
</dbReference>
<dbReference type="InterPro" id="IPR011050">
    <property type="entry name" value="Pectin_lyase_fold/virulence"/>
</dbReference>
<accession>M0BVB0</accession>
<dbReference type="STRING" id="1227490.C479_00530"/>
<dbReference type="OrthoDB" id="247704at2157"/>
<dbReference type="Proteomes" id="UP000011560">
    <property type="component" value="Unassembled WGS sequence"/>
</dbReference>